<keyword evidence="3 5" id="KW-1133">Transmembrane helix</keyword>
<feature type="domain" description="G-protein coupled receptors family 1 profile" evidence="6">
    <location>
        <begin position="33"/>
        <end position="123"/>
    </location>
</feature>
<dbReference type="PANTHER" id="PTHR23360">
    <property type="entry name" value="G-PROTEIN COUPLED RECEPTORS FAMILY 1 PROFILE DOMAIN-CONTAINING PROTEIN-RELATED"/>
    <property type="match status" value="1"/>
</dbReference>
<dbReference type="Gene3D" id="1.20.1070.10">
    <property type="entry name" value="Rhodopsin 7-helix transmembrane proteins"/>
    <property type="match status" value="1"/>
</dbReference>
<dbReference type="AlphaFoldDB" id="A0A6V7VYQ2"/>
<evidence type="ECO:0000259" key="6">
    <source>
        <dbReference type="PROSITE" id="PS50262"/>
    </source>
</evidence>
<feature type="transmembrane region" description="Helical" evidence="5">
    <location>
        <begin position="54"/>
        <end position="78"/>
    </location>
</feature>
<comment type="caution">
    <text evidence="7">The sequence shown here is derived from an EMBL/GenBank/DDBJ whole genome shotgun (WGS) entry which is preliminary data.</text>
</comment>
<proteinExistence type="predicted"/>
<evidence type="ECO:0000313" key="7">
    <source>
        <dbReference type="EMBL" id="CAD2179331.1"/>
    </source>
</evidence>
<sequence>MSNILDPITVKNSSLIHIIYSINGLFNSFGILMNIGLIIITVKNKTLQSTCHLLIAYCSLCTILLLSAEFIPLIVVLASSLGSISMLTCFIIHLLPAYGICSVTSLIACIGLDRAMAVFFPFW</sequence>
<dbReference type="InterPro" id="IPR017452">
    <property type="entry name" value="GPCR_Rhodpsn_7TM"/>
</dbReference>
<keyword evidence="4 5" id="KW-0472">Membrane</keyword>
<dbReference type="Pfam" id="PF10320">
    <property type="entry name" value="7TM_GPCR_Srsx"/>
    <property type="match status" value="1"/>
</dbReference>
<feature type="transmembrane region" description="Helical" evidence="5">
    <location>
        <begin position="84"/>
        <end position="112"/>
    </location>
</feature>
<dbReference type="GO" id="GO:0016020">
    <property type="term" value="C:membrane"/>
    <property type="evidence" value="ECO:0007669"/>
    <property type="project" value="UniProtKB-SubCell"/>
</dbReference>
<comment type="subcellular location">
    <subcellularLocation>
        <location evidence="1">Membrane</location>
    </subcellularLocation>
</comment>
<evidence type="ECO:0000256" key="5">
    <source>
        <dbReference type="SAM" id="Phobius"/>
    </source>
</evidence>
<dbReference type="SUPFAM" id="SSF81321">
    <property type="entry name" value="Family A G protein-coupled receptor-like"/>
    <property type="match status" value="1"/>
</dbReference>
<keyword evidence="2 5" id="KW-0812">Transmembrane</keyword>
<evidence type="ECO:0000256" key="4">
    <source>
        <dbReference type="ARBA" id="ARBA00023136"/>
    </source>
</evidence>
<dbReference type="Proteomes" id="UP000580250">
    <property type="component" value="Unassembled WGS sequence"/>
</dbReference>
<dbReference type="OrthoDB" id="5820127at2759"/>
<dbReference type="PANTHER" id="PTHR23360:SF5">
    <property type="entry name" value="G-PROTEIN COUPLED RECEPTORS FAMILY 1 PROFILE DOMAIN-CONTAINING PROTEIN"/>
    <property type="match status" value="1"/>
</dbReference>
<evidence type="ECO:0000256" key="1">
    <source>
        <dbReference type="ARBA" id="ARBA00004370"/>
    </source>
</evidence>
<accession>A0A6V7VYQ2</accession>
<dbReference type="PROSITE" id="PS50262">
    <property type="entry name" value="G_PROTEIN_RECEP_F1_2"/>
    <property type="match status" value="1"/>
</dbReference>
<name>A0A6V7VYQ2_MELEN</name>
<dbReference type="InterPro" id="IPR019424">
    <property type="entry name" value="7TM_GPCR_Srsx"/>
</dbReference>
<dbReference type="EMBL" id="CAJEWN010000341">
    <property type="protein sequence ID" value="CAD2179331.1"/>
    <property type="molecule type" value="Genomic_DNA"/>
</dbReference>
<organism evidence="7 8">
    <name type="scientific">Meloidogyne enterolobii</name>
    <name type="common">Root-knot nematode worm</name>
    <name type="synonym">Meloidogyne mayaguensis</name>
    <dbReference type="NCBI Taxonomy" id="390850"/>
    <lineage>
        <taxon>Eukaryota</taxon>
        <taxon>Metazoa</taxon>
        <taxon>Ecdysozoa</taxon>
        <taxon>Nematoda</taxon>
        <taxon>Chromadorea</taxon>
        <taxon>Rhabditida</taxon>
        <taxon>Tylenchina</taxon>
        <taxon>Tylenchomorpha</taxon>
        <taxon>Tylenchoidea</taxon>
        <taxon>Meloidogynidae</taxon>
        <taxon>Meloidogyninae</taxon>
        <taxon>Meloidogyne</taxon>
    </lineage>
</organism>
<evidence type="ECO:0000313" key="8">
    <source>
        <dbReference type="Proteomes" id="UP000580250"/>
    </source>
</evidence>
<feature type="transmembrane region" description="Helical" evidence="5">
    <location>
        <begin position="20"/>
        <end position="42"/>
    </location>
</feature>
<reference evidence="7 8" key="1">
    <citation type="submission" date="2020-08" db="EMBL/GenBank/DDBJ databases">
        <authorList>
            <person name="Koutsovoulos G."/>
            <person name="Danchin GJ E."/>
        </authorList>
    </citation>
    <scope>NUCLEOTIDE SEQUENCE [LARGE SCALE GENOMIC DNA]</scope>
</reference>
<dbReference type="InterPro" id="IPR047130">
    <property type="entry name" value="7TM_GPCR_Srsx_nematod"/>
</dbReference>
<protein>
    <recommendedName>
        <fullName evidence="6">G-protein coupled receptors family 1 profile domain-containing protein</fullName>
    </recommendedName>
</protein>
<gene>
    <name evidence="7" type="ORF">MENT_LOCUS31328</name>
</gene>
<evidence type="ECO:0000256" key="3">
    <source>
        <dbReference type="ARBA" id="ARBA00022989"/>
    </source>
</evidence>
<evidence type="ECO:0000256" key="2">
    <source>
        <dbReference type="ARBA" id="ARBA00022692"/>
    </source>
</evidence>